<accession>A0A151IFM4</accession>
<protein>
    <submittedName>
        <fullName evidence="1">Uncharacterized protein</fullName>
    </submittedName>
</protein>
<evidence type="ECO:0000313" key="1">
    <source>
        <dbReference type="EMBL" id="KYM99940.1"/>
    </source>
</evidence>
<gene>
    <name evidence="1" type="ORF">ALC62_09292</name>
</gene>
<dbReference type="Proteomes" id="UP000078542">
    <property type="component" value="Unassembled WGS sequence"/>
</dbReference>
<dbReference type="AlphaFoldDB" id="A0A151IFM4"/>
<name>A0A151IFM4_9HYME</name>
<dbReference type="EMBL" id="KQ977780">
    <property type="protein sequence ID" value="KYM99940.1"/>
    <property type="molecule type" value="Genomic_DNA"/>
</dbReference>
<sequence length="88" mass="10285">RLNGEIYADFLRNELPVLLADVPLYVRAQMIYQHDGEGCEELRWQKEGSKKKRKRRRIPVVGESLPCHFVSPPYEISTDTLFPIRASR</sequence>
<feature type="non-terminal residue" evidence="1">
    <location>
        <position position="1"/>
    </location>
</feature>
<evidence type="ECO:0000313" key="2">
    <source>
        <dbReference type="Proteomes" id="UP000078542"/>
    </source>
</evidence>
<organism evidence="1 2">
    <name type="scientific">Cyphomyrmex costatus</name>
    <dbReference type="NCBI Taxonomy" id="456900"/>
    <lineage>
        <taxon>Eukaryota</taxon>
        <taxon>Metazoa</taxon>
        <taxon>Ecdysozoa</taxon>
        <taxon>Arthropoda</taxon>
        <taxon>Hexapoda</taxon>
        <taxon>Insecta</taxon>
        <taxon>Pterygota</taxon>
        <taxon>Neoptera</taxon>
        <taxon>Endopterygota</taxon>
        <taxon>Hymenoptera</taxon>
        <taxon>Apocrita</taxon>
        <taxon>Aculeata</taxon>
        <taxon>Formicoidea</taxon>
        <taxon>Formicidae</taxon>
        <taxon>Myrmicinae</taxon>
        <taxon>Cyphomyrmex</taxon>
    </lineage>
</organism>
<keyword evidence="2" id="KW-1185">Reference proteome</keyword>
<reference evidence="1 2" key="1">
    <citation type="submission" date="2016-03" db="EMBL/GenBank/DDBJ databases">
        <title>Cyphomyrmex costatus WGS genome.</title>
        <authorList>
            <person name="Nygaard S."/>
            <person name="Hu H."/>
            <person name="Boomsma J."/>
            <person name="Zhang G."/>
        </authorList>
    </citation>
    <scope>NUCLEOTIDE SEQUENCE [LARGE SCALE GENOMIC DNA]</scope>
    <source>
        <strain evidence="1">MS0001</strain>
        <tissue evidence="1">Whole body</tissue>
    </source>
</reference>
<proteinExistence type="predicted"/>